<dbReference type="InterPro" id="IPR036874">
    <property type="entry name" value="Carbonic_anhydrase_sf"/>
</dbReference>
<keyword evidence="5" id="KW-1185">Reference proteome</keyword>
<dbReference type="InterPro" id="IPR001765">
    <property type="entry name" value="Carbonic_anhydrase"/>
</dbReference>
<feature type="region of interest" description="Disordered" evidence="4">
    <location>
        <begin position="106"/>
        <end position="126"/>
    </location>
</feature>
<feature type="binding site" evidence="3">
    <location>
        <position position="194"/>
    </location>
    <ligand>
        <name>Zn(2+)</name>
        <dbReference type="ChEBI" id="CHEBI:29105"/>
    </ligand>
</feature>
<comment type="cofactor">
    <cofactor evidence="3">
        <name>Zn(2+)</name>
        <dbReference type="ChEBI" id="CHEBI:29105"/>
    </cofactor>
    <text evidence="3">Binds 1 zinc ion per subunit.</text>
</comment>
<evidence type="ECO:0000256" key="1">
    <source>
        <dbReference type="ARBA" id="ARBA00006217"/>
    </source>
</evidence>
<comment type="similarity">
    <text evidence="1">Belongs to the beta-class carbonic anhydrase family.</text>
</comment>
<dbReference type="Gene3D" id="3.40.1050.10">
    <property type="entry name" value="Carbonic anhydrase"/>
    <property type="match status" value="1"/>
</dbReference>
<dbReference type="GO" id="GO:0045271">
    <property type="term" value="C:respiratory chain complex I"/>
    <property type="evidence" value="ECO:0007669"/>
    <property type="project" value="InterPro"/>
</dbReference>
<accession>A0A915CVV5</accession>
<dbReference type="InterPro" id="IPR007763">
    <property type="entry name" value="NDUFA12"/>
</dbReference>
<dbReference type="AlphaFoldDB" id="A0A915CVV5"/>
<dbReference type="Proteomes" id="UP000887574">
    <property type="component" value="Unplaced"/>
</dbReference>
<keyword evidence="3" id="KW-0479">Metal-binding</keyword>
<keyword evidence="3" id="KW-0862">Zinc</keyword>
<protein>
    <submittedName>
        <fullName evidence="6">Carbonic anhydrase</fullName>
    </submittedName>
</protein>
<evidence type="ECO:0000313" key="6">
    <source>
        <dbReference type="WBParaSite" id="jg13163"/>
    </source>
</evidence>
<dbReference type="SMART" id="SM00947">
    <property type="entry name" value="Pro_CA"/>
    <property type="match status" value="1"/>
</dbReference>
<evidence type="ECO:0000256" key="2">
    <source>
        <dbReference type="ARBA" id="ARBA00007355"/>
    </source>
</evidence>
<evidence type="ECO:0000256" key="3">
    <source>
        <dbReference type="PIRSR" id="PIRSR601765-1"/>
    </source>
</evidence>
<dbReference type="PANTHER" id="PTHR11002">
    <property type="entry name" value="CARBONIC ANHYDRASE"/>
    <property type="match status" value="1"/>
</dbReference>
<evidence type="ECO:0000313" key="5">
    <source>
        <dbReference type="Proteomes" id="UP000887574"/>
    </source>
</evidence>
<feature type="region of interest" description="Disordered" evidence="4">
    <location>
        <begin position="396"/>
        <end position="419"/>
    </location>
</feature>
<dbReference type="WBParaSite" id="jg13163">
    <property type="protein sequence ID" value="jg13163"/>
    <property type="gene ID" value="jg13163"/>
</dbReference>
<comment type="similarity">
    <text evidence="2">Belongs to the complex I NDUFA12 subunit family.</text>
</comment>
<evidence type="ECO:0000256" key="4">
    <source>
        <dbReference type="SAM" id="MobiDB-lite"/>
    </source>
</evidence>
<dbReference type="GO" id="GO:0004089">
    <property type="term" value="F:carbonate dehydratase activity"/>
    <property type="evidence" value="ECO:0007669"/>
    <property type="project" value="InterPro"/>
</dbReference>
<proteinExistence type="inferred from homology"/>
<dbReference type="GO" id="GO:0008270">
    <property type="term" value="F:zinc ion binding"/>
    <property type="evidence" value="ECO:0007669"/>
    <property type="project" value="InterPro"/>
</dbReference>
<feature type="binding site" evidence="3">
    <location>
        <position position="192"/>
    </location>
    <ligand>
        <name>Zn(2+)</name>
        <dbReference type="ChEBI" id="CHEBI:29105"/>
    </ligand>
</feature>
<reference evidence="6" key="1">
    <citation type="submission" date="2022-11" db="UniProtKB">
        <authorList>
            <consortium name="WormBaseParasite"/>
        </authorList>
    </citation>
    <scope>IDENTIFICATION</scope>
</reference>
<name>A0A915CVV5_9BILA</name>
<organism evidence="5 6">
    <name type="scientific">Ditylenchus dipsaci</name>
    <dbReference type="NCBI Taxonomy" id="166011"/>
    <lineage>
        <taxon>Eukaryota</taxon>
        <taxon>Metazoa</taxon>
        <taxon>Ecdysozoa</taxon>
        <taxon>Nematoda</taxon>
        <taxon>Chromadorea</taxon>
        <taxon>Rhabditida</taxon>
        <taxon>Tylenchina</taxon>
        <taxon>Tylenchomorpha</taxon>
        <taxon>Sphaerularioidea</taxon>
        <taxon>Anguinidae</taxon>
        <taxon>Anguininae</taxon>
        <taxon>Ditylenchus</taxon>
    </lineage>
</organism>
<sequence length="419" mass="47444">MTKPGPVSTLFTKFWASLFKKSQVENRTYIGKDHLGNRFYEIKDSKTNVTRGYDPPGGQDYFAGRQWVLPSVEWRGWLNGSRKTPPSDQEIFFNQNKQQAQLKEDAVTEKRAPLVGSSGKGAADVDRKRTYPSYDEAEVTPGLPPARNTLNGRIKKVLDGILLFRKTVRKDLVTQFEKVRDNPNPTAVMFTCMDSRVLPARFTQAQVGDMFVVRNSGNMIPNAQNYGMSGYEVSVTTEPAALELAVKRGKIRHVVFVDTLTARRSTPYSPMDHWLRRHGHQSIKKLELLGELEQGVKQGKAVTLDFSSENSLLSFSAQIDPDDCYNIEDKLSQINTLQQVTNIASHGFLREFLEQGTVHLHAFWFDIYTGNMHMFSRTRQRFVLIDEESVPQLLEEDARQPLNSLASKSHKPADNGQNS</sequence>
<dbReference type="PANTHER" id="PTHR11002:SF69">
    <property type="entry name" value="CARBONIC ANHYDRASE"/>
    <property type="match status" value="1"/>
</dbReference>
<dbReference type="Pfam" id="PF05071">
    <property type="entry name" value="NDUFA12"/>
    <property type="match status" value="1"/>
</dbReference>
<dbReference type="Pfam" id="PF00484">
    <property type="entry name" value="Pro_CA"/>
    <property type="match status" value="1"/>
</dbReference>
<dbReference type="SUPFAM" id="SSF53056">
    <property type="entry name" value="beta-carbonic anhydrase, cab"/>
    <property type="match status" value="1"/>
</dbReference>